<gene>
    <name evidence="1" type="ORF">Maes01_02801</name>
</gene>
<evidence type="ECO:0000313" key="2">
    <source>
        <dbReference type="Proteomes" id="UP001408594"/>
    </source>
</evidence>
<comment type="caution">
    <text evidence="1">The sequence shown here is derived from an EMBL/GenBank/DDBJ whole genome shotgun (WGS) entry which is preliminary data.</text>
</comment>
<accession>A0ABP9WSL5</accession>
<evidence type="ECO:0008006" key="3">
    <source>
        <dbReference type="Google" id="ProtNLM"/>
    </source>
</evidence>
<proteinExistence type="predicted"/>
<dbReference type="EMBL" id="BAABRT010000038">
    <property type="protein sequence ID" value="GAA5526202.1"/>
    <property type="molecule type" value="Genomic_DNA"/>
</dbReference>
<organism evidence="1 2">
    <name type="scientific">Microbulbifer aestuariivivens</name>
    <dbReference type="NCBI Taxonomy" id="1908308"/>
    <lineage>
        <taxon>Bacteria</taxon>
        <taxon>Pseudomonadati</taxon>
        <taxon>Pseudomonadota</taxon>
        <taxon>Gammaproteobacteria</taxon>
        <taxon>Cellvibrionales</taxon>
        <taxon>Microbulbiferaceae</taxon>
        <taxon>Microbulbifer</taxon>
    </lineage>
</organism>
<dbReference type="Proteomes" id="UP001408594">
    <property type="component" value="Unassembled WGS sequence"/>
</dbReference>
<sequence>MVKAEFSGSMSKGTAISLGTDADIFISLSSTTPGTLQEIYNSLNNAVVQSGYPARKQNVSIGTTVNGHKIDLVPGRRQDQYSNNHSLYRSKAGSWTKTNINTHINKVTSSKRTDEIKLTKIWRELHGLNFPSFYLELAVIDALKHSRVGDLSSNFWKVLGFLKDDFISKRYVDPANTNNVISDDLNLQEKRAIAAKASESRSQSNWNRIVW</sequence>
<dbReference type="SUPFAM" id="SSF81301">
    <property type="entry name" value="Nucleotidyltransferase"/>
    <property type="match status" value="1"/>
</dbReference>
<keyword evidence="2" id="KW-1185">Reference proteome</keyword>
<reference evidence="1 2" key="1">
    <citation type="submission" date="2024-02" db="EMBL/GenBank/DDBJ databases">
        <title>Microbulbifer aestuariivivens NBRC 112533.</title>
        <authorList>
            <person name="Ichikawa N."/>
            <person name="Katano-Makiyama Y."/>
            <person name="Hidaka K."/>
        </authorList>
    </citation>
    <scope>NUCLEOTIDE SEQUENCE [LARGE SCALE GENOMIC DNA]</scope>
    <source>
        <strain evidence="1 2">NBRC 112533</strain>
    </source>
</reference>
<evidence type="ECO:0000313" key="1">
    <source>
        <dbReference type="EMBL" id="GAA5526202.1"/>
    </source>
</evidence>
<protein>
    <recommendedName>
        <fullName evidence="3">Nucleotidyltransferase</fullName>
    </recommendedName>
</protein>
<dbReference type="InterPro" id="IPR043519">
    <property type="entry name" value="NT_sf"/>
</dbReference>
<name>A0ABP9WSL5_9GAMM</name>
<dbReference type="Gene3D" id="3.30.460.10">
    <property type="entry name" value="Beta Polymerase, domain 2"/>
    <property type="match status" value="1"/>
</dbReference>